<sequence length="29" mass="3352">MEMTTIYKLICKGTCLLEVKETKLSPHIK</sequence>
<protein>
    <submittedName>
        <fullName evidence="1">Uncharacterized protein</fullName>
    </submittedName>
</protein>
<dbReference type="AlphaFoldDB" id="A0A0A8ZU11"/>
<organism evidence="1">
    <name type="scientific">Arundo donax</name>
    <name type="common">Giant reed</name>
    <name type="synonym">Donax arundinaceus</name>
    <dbReference type="NCBI Taxonomy" id="35708"/>
    <lineage>
        <taxon>Eukaryota</taxon>
        <taxon>Viridiplantae</taxon>
        <taxon>Streptophyta</taxon>
        <taxon>Embryophyta</taxon>
        <taxon>Tracheophyta</taxon>
        <taxon>Spermatophyta</taxon>
        <taxon>Magnoliopsida</taxon>
        <taxon>Liliopsida</taxon>
        <taxon>Poales</taxon>
        <taxon>Poaceae</taxon>
        <taxon>PACMAD clade</taxon>
        <taxon>Arundinoideae</taxon>
        <taxon>Arundineae</taxon>
        <taxon>Arundo</taxon>
    </lineage>
</organism>
<accession>A0A0A8ZU11</accession>
<name>A0A0A8ZU11_ARUDO</name>
<evidence type="ECO:0000313" key="1">
    <source>
        <dbReference type="EMBL" id="JAD41138.1"/>
    </source>
</evidence>
<reference evidence="1" key="1">
    <citation type="submission" date="2014-09" db="EMBL/GenBank/DDBJ databases">
        <authorList>
            <person name="Magalhaes I.L.F."/>
            <person name="Oliveira U."/>
            <person name="Santos F.R."/>
            <person name="Vidigal T.H.D.A."/>
            <person name="Brescovit A.D."/>
            <person name="Santos A.J."/>
        </authorList>
    </citation>
    <scope>NUCLEOTIDE SEQUENCE</scope>
    <source>
        <tissue evidence="1">Shoot tissue taken approximately 20 cm above the soil surface</tissue>
    </source>
</reference>
<proteinExistence type="predicted"/>
<dbReference type="EMBL" id="GBRH01256757">
    <property type="protein sequence ID" value="JAD41138.1"/>
    <property type="molecule type" value="Transcribed_RNA"/>
</dbReference>
<reference evidence="1" key="2">
    <citation type="journal article" date="2015" name="Data Brief">
        <title>Shoot transcriptome of the giant reed, Arundo donax.</title>
        <authorList>
            <person name="Barrero R.A."/>
            <person name="Guerrero F.D."/>
            <person name="Moolhuijzen P."/>
            <person name="Goolsby J.A."/>
            <person name="Tidwell J."/>
            <person name="Bellgard S.E."/>
            <person name="Bellgard M.I."/>
        </authorList>
    </citation>
    <scope>NUCLEOTIDE SEQUENCE</scope>
    <source>
        <tissue evidence="1">Shoot tissue taken approximately 20 cm above the soil surface</tissue>
    </source>
</reference>